<evidence type="ECO:0000256" key="7">
    <source>
        <dbReference type="SAM" id="Phobius"/>
    </source>
</evidence>
<dbReference type="EC" id="2.7.13.3" evidence="2"/>
<dbReference type="GeneID" id="94375883"/>
<protein>
    <recommendedName>
        <fullName evidence="2">histidine kinase</fullName>
        <ecNumber evidence="2">2.7.13.3</ecNumber>
    </recommendedName>
</protein>
<keyword evidence="11" id="KW-1185">Reference proteome</keyword>
<dbReference type="InterPro" id="IPR003594">
    <property type="entry name" value="HATPase_dom"/>
</dbReference>
<sequence>MPKLITDETVAGGWTTAVRHRRSTLVQRLTLGCGVALVVAPMMGWPISVGWAVLYALAQGVELVVFAPVNRPEPQEIGLARKILGCLCLFMNAALFGSLAVPMWLIGGPLGGVCASVMLPAVMLFTMMNSPRSLAVLVSTITPQLLYLAATPFFAAAYGATPALITTVTASIVLYTLYILISWQRMSEVTEAQIRIHAEADRLRLKAEADLADHTAFLAAIGHDLRTPIGAILTGASELKASDPQSRANASLISDAGLMMKALLDDLLDHSKIGAGRMTVETVDFNLRIMLAQTLRLWRGAADAKGLRLRLEGANHMPASVRGDPMRLRQVLNNLLSNAMKFTETGAITLRLDAWAEEPTGYSILIEVADTGPGMTTEQLERLFTPFDQTADGVSARHGGSGLGLAISRDLVELMGGRLTARSAPGEGARFTISLFLPKGESTAAPTTAPIDDGRLAIARALSSTKFEVTAQPPGHTPAPAPAPASPALAQDTPAPPTDDAAADAPDTVEDDEERPLRLLVVDDHDINRRAVQLILQPLGCEITTAADGLIALDRCAETAFDVIFMDVRMPELDGRETTRRLRAGTGPNARTPIIAVTADTAPEDIAACQAAGMAYFVPKPLTPPALIGALQHVLNDVANGQSDAAEAA</sequence>
<feature type="transmembrane region" description="Helical" evidence="7">
    <location>
        <begin position="110"/>
        <end position="127"/>
    </location>
</feature>
<organism evidence="10 11">
    <name type="scientific">Brevundimonas nasdae</name>
    <dbReference type="NCBI Taxonomy" id="172043"/>
    <lineage>
        <taxon>Bacteria</taxon>
        <taxon>Pseudomonadati</taxon>
        <taxon>Pseudomonadota</taxon>
        <taxon>Alphaproteobacteria</taxon>
        <taxon>Caulobacterales</taxon>
        <taxon>Caulobacteraceae</taxon>
        <taxon>Brevundimonas</taxon>
    </lineage>
</organism>
<dbReference type="SMART" id="SM00448">
    <property type="entry name" value="REC"/>
    <property type="match status" value="1"/>
</dbReference>
<evidence type="ECO:0000256" key="1">
    <source>
        <dbReference type="ARBA" id="ARBA00000085"/>
    </source>
</evidence>
<feature type="transmembrane region" description="Helical" evidence="7">
    <location>
        <begin position="163"/>
        <end position="181"/>
    </location>
</feature>
<dbReference type="CDD" id="cd16922">
    <property type="entry name" value="HATPase_EvgS-ArcB-TorS-like"/>
    <property type="match status" value="1"/>
</dbReference>
<feature type="transmembrane region" description="Helical" evidence="7">
    <location>
        <begin position="29"/>
        <end position="47"/>
    </location>
</feature>
<feature type="compositionally biased region" description="Pro residues" evidence="6">
    <location>
        <begin position="475"/>
        <end position="485"/>
    </location>
</feature>
<keyword evidence="7" id="KW-0472">Membrane</keyword>
<name>A0ABX8TE29_9CAUL</name>
<feature type="transmembrane region" description="Helical" evidence="7">
    <location>
        <begin position="83"/>
        <end position="104"/>
    </location>
</feature>
<dbReference type="Pfam" id="PF00072">
    <property type="entry name" value="Response_reg"/>
    <property type="match status" value="1"/>
</dbReference>
<feature type="transmembrane region" description="Helical" evidence="7">
    <location>
        <begin position="53"/>
        <end position="71"/>
    </location>
</feature>
<evidence type="ECO:0000259" key="9">
    <source>
        <dbReference type="PROSITE" id="PS50110"/>
    </source>
</evidence>
<feature type="region of interest" description="Disordered" evidence="6">
    <location>
        <begin position="468"/>
        <end position="514"/>
    </location>
</feature>
<dbReference type="InterPro" id="IPR003661">
    <property type="entry name" value="HisK_dim/P_dom"/>
</dbReference>
<accession>A0ABX8TE29</accession>
<evidence type="ECO:0000313" key="10">
    <source>
        <dbReference type="EMBL" id="QYC09222.1"/>
    </source>
</evidence>
<evidence type="ECO:0000256" key="3">
    <source>
        <dbReference type="ARBA" id="ARBA00022553"/>
    </source>
</evidence>
<dbReference type="RefSeq" id="WP_219354850.1">
    <property type="nucleotide sequence ID" value="NZ_CP080034.1"/>
</dbReference>
<keyword evidence="7" id="KW-1133">Transmembrane helix</keyword>
<keyword evidence="4" id="KW-0902">Two-component regulatory system</keyword>
<dbReference type="PROSITE" id="PS50109">
    <property type="entry name" value="HIS_KIN"/>
    <property type="match status" value="1"/>
</dbReference>
<dbReference type="InterPro" id="IPR005467">
    <property type="entry name" value="His_kinase_dom"/>
</dbReference>
<evidence type="ECO:0000313" key="11">
    <source>
        <dbReference type="Proteomes" id="UP000824334"/>
    </source>
</evidence>
<dbReference type="SMART" id="SM00388">
    <property type="entry name" value="HisKA"/>
    <property type="match status" value="1"/>
</dbReference>
<dbReference type="Pfam" id="PF02518">
    <property type="entry name" value="HATPase_c"/>
    <property type="match status" value="1"/>
</dbReference>
<feature type="compositionally biased region" description="Low complexity" evidence="6">
    <location>
        <begin position="486"/>
        <end position="506"/>
    </location>
</feature>
<dbReference type="CDD" id="cd00082">
    <property type="entry name" value="HisKA"/>
    <property type="match status" value="1"/>
</dbReference>
<evidence type="ECO:0000256" key="4">
    <source>
        <dbReference type="ARBA" id="ARBA00023012"/>
    </source>
</evidence>
<dbReference type="CDD" id="cd17546">
    <property type="entry name" value="REC_hyHK_CKI1_RcsC-like"/>
    <property type="match status" value="1"/>
</dbReference>
<gene>
    <name evidence="10" type="ORF">KWG56_11425</name>
</gene>
<proteinExistence type="predicted"/>
<keyword evidence="7" id="KW-0812">Transmembrane</keyword>
<dbReference type="Proteomes" id="UP000824334">
    <property type="component" value="Chromosome"/>
</dbReference>
<dbReference type="EMBL" id="CP080034">
    <property type="protein sequence ID" value="QYC09222.1"/>
    <property type="molecule type" value="Genomic_DNA"/>
</dbReference>
<evidence type="ECO:0000256" key="2">
    <source>
        <dbReference type="ARBA" id="ARBA00012438"/>
    </source>
</evidence>
<evidence type="ECO:0000259" key="8">
    <source>
        <dbReference type="PROSITE" id="PS50109"/>
    </source>
</evidence>
<feature type="domain" description="Histidine kinase" evidence="8">
    <location>
        <begin position="220"/>
        <end position="439"/>
    </location>
</feature>
<dbReference type="SMART" id="SM00387">
    <property type="entry name" value="HATPase_c"/>
    <property type="match status" value="1"/>
</dbReference>
<evidence type="ECO:0000256" key="6">
    <source>
        <dbReference type="SAM" id="MobiDB-lite"/>
    </source>
</evidence>
<keyword evidence="3 5" id="KW-0597">Phosphoprotein</keyword>
<evidence type="ECO:0000256" key="5">
    <source>
        <dbReference type="PROSITE-ProRule" id="PRU00169"/>
    </source>
</evidence>
<reference evidence="10 11" key="1">
    <citation type="submission" date="2021-07" db="EMBL/GenBank/DDBJ databases">
        <title>Isolation and characterization of bacteria from a gold mining with a capacity of golden bioaccumulation.</title>
        <authorList>
            <person name="Yang X.J."/>
        </authorList>
    </citation>
    <scope>NUCLEOTIDE SEQUENCE [LARGE SCALE GENOMIC DNA]</scope>
    <source>
        <strain evidence="10 11">Au29</strain>
    </source>
</reference>
<dbReference type="PANTHER" id="PTHR45339">
    <property type="entry name" value="HYBRID SIGNAL TRANSDUCTION HISTIDINE KINASE J"/>
    <property type="match status" value="1"/>
</dbReference>
<feature type="transmembrane region" description="Helical" evidence="7">
    <location>
        <begin position="134"/>
        <end position="157"/>
    </location>
</feature>
<feature type="modified residue" description="4-aspartylphosphate" evidence="5">
    <location>
        <position position="567"/>
    </location>
</feature>
<dbReference type="Pfam" id="PF00512">
    <property type="entry name" value="HisKA"/>
    <property type="match status" value="1"/>
</dbReference>
<comment type="catalytic activity">
    <reaction evidence="1">
        <text>ATP + protein L-histidine = ADP + protein N-phospho-L-histidine.</text>
        <dbReference type="EC" id="2.7.13.3"/>
    </reaction>
</comment>
<feature type="domain" description="Response regulatory" evidence="9">
    <location>
        <begin position="518"/>
        <end position="635"/>
    </location>
</feature>
<dbReference type="InterPro" id="IPR001789">
    <property type="entry name" value="Sig_transdc_resp-reg_receiver"/>
</dbReference>
<dbReference type="PANTHER" id="PTHR45339:SF1">
    <property type="entry name" value="HYBRID SIGNAL TRANSDUCTION HISTIDINE KINASE J"/>
    <property type="match status" value="1"/>
</dbReference>
<dbReference type="PROSITE" id="PS50110">
    <property type="entry name" value="RESPONSE_REGULATORY"/>
    <property type="match status" value="1"/>
</dbReference>